<reference evidence="1 2" key="1">
    <citation type="submission" date="2020-08" db="EMBL/GenBank/DDBJ databases">
        <title>Sequencing the genomes of 1000 actinobacteria strains.</title>
        <authorList>
            <person name="Klenk H.-P."/>
        </authorList>
    </citation>
    <scope>NUCLEOTIDE SEQUENCE [LARGE SCALE GENOMIC DNA]</scope>
    <source>
        <strain evidence="1 2">DSM 45886</strain>
    </source>
</reference>
<dbReference type="RefSeq" id="WP_184538466.1">
    <property type="nucleotide sequence ID" value="NZ_JACHJW010000001.1"/>
</dbReference>
<dbReference type="AlphaFoldDB" id="A0A7W7SWQ0"/>
<dbReference type="SUPFAM" id="SSF159501">
    <property type="entry name" value="EreA/ChaN-like"/>
    <property type="match status" value="1"/>
</dbReference>
<dbReference type="InterPro" id="IPR007815">
    <property type="entry name" value="Emycin_Estase"/>
</dbReference>
<comment type="caution">
    <text evidence="1">The sequence shown here is derived from an EMBL/GenBank/DDBJ whole genome shotgun (WGS) entry which is preliminary data.</text>
</comment>
<organism evidence="1 2">
    <name type="scientific">Micromonospora polyrhachis</name>
    <dbReference type="NCBI Taxonomy" id="1282883"/>
    <lineage>
        <taxon>Bacteria</taxon>
        <taxon>Bacillati</taxon>
        <taxon>Actinomycetota</taxon>
        <taxon>Actinomycetes</taxon>
        <taxon>Micromonosporales</taxon>
        <taxon>Micromonosporaceae</taxon>
        <taxon>Micromonospora</taxon>
    </lineage>
</organism>
<accession>A0A7W7SWQ0</accession>
<evidence type="ECO:0008006" key="3">
    <source>
        <dbReference type="Google" id="ProtNLM"/>
    </source>
</evidence>
<name>A0A7W7SWQ0_9ACTN</name>
<gene>
    <name evidence="1" type="ORF">FHR38_006049</name>
</gene>
<evidence type="ECO:0000313" key="1">
    <source>
        <dbReference type="EMBL" id="MBB4962316.1"/>
    </source>
</evidence>
<dbReference type="Proteomes" id="UP000578819">
    <property type="component" value="Unassembled WGS sequence"/>
</dbReference>
<dbReference type="GO" id="GO:0046677">
    <property type="term" value="P:response to antibiotic"/>
    <property type="evidence" value="ECO:0007669"/>
    <property type="project" value="InterPro"/>
</dbReference>
<sequence>MLLPSWGCSQPGRACLYGRTATGLLSYHFWMADTSPGRMARLLGVRDSMMATNLLALAERGPTLVNAHNSHLQRNKSTMRMWEGPVEWWSAGAHLGDATPTPRVSAWYGYSPLDPTHVTDHDGLVFVKDTSRR</sequence>
<proteinExistence type="predicted"/>
<dbReference type="EMBL" id="JACHJW010000001">
    <property type="protein sequence ID" value="MBB4962316.1"/>
    <property type="molecule type" value="Genomic_DNA"/>
</dbReference>
<keyword evidence="2" id="KW-1185">Reference proteome</keyword>
<protein>
    <recommendedName>
        <fullName evidence="3">Erythromycin esterase</fullName>
    </recommendedName>
</protein>
<evidence type="ECO:0000313" key="2">
    <source>
        <dbReference type="Proteomes" id="UP000578819"/>
    </source>
</evidence>
<dbReference type="Pfam" id="PF05139">
    <property type="entry name" value="Erythro_esteras"/>
    <property type="match status" value="1"/>
</dbReference>